<dbReference type="EnsemblPlants" id="AVESA.00010b.r2.7AG1221750.1">
    <property type="protein sequence ID" value="AVESA.00010b.r2.7AG1221750.1.CDS.1"/>
    <property type="gene ID" value="AVESA.00010b.r2.7AG1221750"/>
</dbReference>
<sequence>MSARRSSSIFAASSRGYGHPPTTSSTSACRSTSTFTASSRGYGRASPTPSTSARRSTSTLAASTGGCDRLSSTPSSSACCSSSPPLAASVCVGDSSSSAPDCTSTSPAVPLSAHEIAQLRCLLDAWDSSPIGSAGSATEFYRNERPPPPSPGTSPWLLDTGSSFHMTPDSSLLHSVRPVDPHIRVLTADGTLPVISRGILSTSSFHVPSVAHVPQLNMQLFSGSQIVDSHCSITLDFDSCSVQDRRTNTMLGAGPRRHDGLWELHWLCLPSDATVASSSASVAVATSSFQQWHHRLGHLCGSRLLSLVHRGVLGSVSGNASLDCQDCRLGKQIQLPYPHSESVSERPFDLVHSDVWGPAPFPSKGGHRYYVLFIDDFSHHTWIYFMSSRSEVLCIYKKFVAMVHTQFSTPIRVFHADSAGEYISHSLRAFLAEEGTLAQFSCPGAHAQNGVAEHKHRHLLETTRALMIAASLPPHFWTEAVSIATYLVNIQPTAALQGGIPLERLSGHPPDYSVLRSFGCVCYVLLAPRERTKLTAQSVECVFLRYSDEHTGYRCWDPVVRRMRISRDVTFDETRPFYPHPTSLTYPMEDISFLLFPNTPPSVPIDPPSGPIIADVSPSTLLSSSPPSSPTSYTDPPPTSQLSPFPFHYSRRSHVPDPPPDVPSSSSSSSDMSSSFDELPSPLPATRLHRPPNRYSPSQYGLSVALEPTSYRDAERHPE</sequence>
<reference evidence="1" key="2">
    <citation type="submission" date="2025-09" db="UniProtKB">
        <authorList>
            <consortium name="EnsemblPlants"/>
        </authorList>
    </citation>
    <scope>IDENTIFICATION</scope>
</reference>
<dbReference type="Proteomes" id="UP001732700">
    <property type="component" value="Chromosome 7A"/>
</dbReference>
<proteinExistence type="predicted"/>
<keyword evidence="2" id="KW-1185">Reference proteome</keyword>
<accession>A0ACD5ZVS6</accession>
<organism evidence="1 2">
    <name type="scientific">Avena sativa</name>
    <name type="common">Oat</name>
    <dbReference type="NCBI Taxonomy" id="4498"/>
    <lineage>
        <taxon>Eukaryota</taxon>
        <taxon>Viridiplantae</taxon>
        <taxon>Streptophyta</taxon>
        <taxon>Embryophyta</taxon>
        <taxon>Tracheophyta</taxon>
        <taxon>Spermatophyta</taxon>
        <taxon>Magnoliopsida</taxon>
        <taxon>Liliopsida</taxon>
        <taxon>Poales</taxon>
        <taxon>Poaceae</taxon>
        <taxon>BOP clade</taxon>
        <taxon>Pooideae</taxon>
        <taxon>Poodae</taxon>
        <taxon>Poeae</taxon>
        <taxon>Poeae Chloroplast Group 1 (Aveneae type)</taxon>
        <taxon>Aveninae</taxon>
        <taxon>Avena</taxon>
    </lineage>
</organism>
<name>A0ACD5ZVS6_AVESA</name>
<reference evidence="1" key="1">
    <citation type="submission" date="2021-05" db="EMBL/GenBank/DDBJ databases">
        <authorList>
            <person name="Scholz U."/>
            <person name="Mascher M."/>
            <person name="Fiebig A."/>
        </authorList>
    </citation>
    <scope>NUCLEOTIDE SEQUENCE [LARGE SCALE GENOMIC DNA]</scope>
</reference>
<protein>
    <submittedName>
        <fullName evidence="1">Uncharacterized protein</fullName>
    </submittedName>
</protein>
<evidence type="ECO:0000313" key="1">
    <source>
        <dbReference type="EnsemblPlants" id="AVESA.00010b.r2.7AG1221750.1.CDS.1"/>
    </source>
</evidence>
<evidence type="ECO:0000313" key="2">
    <source>
        <dbReference type="Proteomes" id="UP001732700"/>
    </source>
</evidence>